<evidence type="ECO:0000256" key="8">
    <source>
        <dbReference type="SAM" id="Phobius"/>
    </source>
</evidence>
<evidence type="ECO:0000259" key="9">
    <source>
        <dbReference type="PROSITE" id="PS50850"/>
    </source>
</evidence>
<evidence type="ECO:0000256" key="7">
    <source>
        <dbReference type="RuleBase" id="RU003346"/>
    </source>
</evidence>
<dbReference type="AlphaFoldDB" id="A0A9W9PSW8"/>
<evidence type="ECO:0000256" key="5">
    <source>
        <dbReference type="ARBA" id="ARBA00022989"/>
    </source>
</evidence>
<feature type="transmembrane region" description="Helical" evidence="8">
    <location>
        <begin position="176"/>
        <end position="196"/>
    </location>
</feature>
<feature type="transmembrane region" description="Helical" evidence="8">
    <location>
        <begin position="41"/>
        <end position="60"/>
    </location>
</feature>
<feature type="transmembrane region" description="Helical" evidence="8">
    <location>
        <begin position="202"/>
        <end position="219"/>
    </location>
</feature>
<keyword evidence="4 8" id="KW-0812">Transmembrane</keyword>
<organism evidence="10 11">
    <name type="scientific">Penicillium atrosanguineum</name>
    <dbReference type="NCBI Taxonomy" id="1132637"/>
    <lineage>
        <taxon>Eukaryota</taxon>
        <taxon>Fungi</taxon>
        <taxon>Dikarya</taxon>
        <taxon>Ascomycota</taxon>
        <taxon>Pezizomycotina</taxon>
        <taxon>Eurotiomycetes</taxon>
        <taxon>Eurotiomycetidae</taxon>
        <taxon>Eurotiales</taxon>
        <taxon>Aspergillaceae</taxon>
        <taxon>Penicillium</taxon>
    </lineage>
</organism>
<evidence type="ECO:0000256" key="4">
    <source>
        <dbReference type="ARBA" id="ARBA00022692"/>
    </source>
</evidence>
<dbReference type="InterPro" id="IPR036259">
    <property type="entry name" value="MFS_trans_sf"/>
</dbReference>
<feature type="transmembrane region" description="Helical" evidence="8">
    <location>
        <begin position="89"/>
        <end position="108"/>
    </location>
</feature>
<feature type="domain" description="Major facilitator superfamily (MFS) profile" evidence="9">
    <location>
        <begin position="47"/>
        <end position="479"/>
    </location>
</feature>
<feature type="transmembrane region" description="Helical" evidence="8">
    <location>
        <begin position="137"/>
        <end position="155"/>
    </location>
</feature>
<keyword evidence="5 8" id="KW-1133">Transmembrane helix</keyword>
<keyword evidence="6 8" id="KW-0472">Membrane</keyword>
<feature type="transmembrane region" description="Helical" evidence="8">
    <location>
        <begin position="385"/>
        <end position="405"/>
    </location>
</feature>
<evidence type="ECO:0000256" key="3">
    <source>
        <dbReference type="ARBA" id="ARBA00022448"/>
    </source>
</evidence>
<feature type="transmembrane region" description="Helical" evidence="8">
    <location>
        <begin position="115"/>
        <end position="131"/>
    </location>
</feature>
<dbReference type="NCBIfam" id="TIGR00879">
    <property type="entry name" value="SP"/>
    <property type="match status" value="1"/>
</dbReference>
<sequence length="508" mass="56677">MVDREEKPVVKVQHIDNSQPEWNLQNVLPKTGKPWYKERHFLLLNLGMIIPYLSSTTNGYDGSMLNGLQSMSQWQHFFNSPAGTRLGSLSNGVIFGQILAFPIAPWLCDHTGRRFPIFIGSLLLVIGAILQCAAQDYAMFLISRMIIGFGGLIAVEASPMLVSELAYPTHRSVLVGYYNNLWYLGATLAAWVTFVMGLAHPSLLQGFFPLVQVFFVYLLPESPRYLVQKDRFEDARKVLVKYHAGGDEGSALVDFEMKEIILQIQTSKSASKSGYREFLSTRGNLHRLFIIIAVPCMMQLSGNGLIAYYLHLILNSIGFTSDPQQLRINGGLTVFNLGVSIALASLMEVAGRRRLFLFSTVGMLACYVIWTILSAINQERDFNDSSLGTGVIVMIFFYQFFYNAGLNGPPWVYVTEVLPTHLRAKGTNIMQIAATCVLIFNGYANPVAMDAISWKYYIVYCCVIAVEIALVYFGFPETKGHSLEEVALIFDGEEAFGTETKGNQTEEA</sequence>
<evidence type="ECO:0000256" key="2">
    <source>
        <dbReference type="ARBA" id="ARBA00010992"/>
    </source>
</evidence>
<evidence type="ECO:0000313" key="11">
    <source>
        <dbReference type="Proteomes" id="UP001147746"/>
    </source>
</evidence>
<dbReference type="PROSITE" id="PS50850">
    <property type="entry name" value="MFS"/>
    <property type="match status" value="1"/>
</dbReference>
<keyword evidence="3 7" id="KW-0813">Transport</keyword>
<dbReference type="Gene3D" id="1.20.1250.20">
    <property type="entry name" value="MFS general substrate transporter like domains"/>
    <property type="match status" value="1"/>
</dbReference>
<protein>
    <recommendedName>
        <fullName evidence="9">Major facilitator superfamily (MFS) profile domain-containing protein</fullName>
    </recommendedName>
</protein>
<keyword evidence="11" id="KW-1185">Reference proteome</keyword>
<comment type="caution">
    <text evidence="10">The sequence shown here is derived from an EMBL/GenBank/DDBJ whole genome shotgun (WGS) entry which is preliminary data.</text>
</comment>
<evidence type="ECO:0000256" key="6">
    <source>
        <dbReference type="ARBA" id="ARBA00023136"/>
    </source>
</evidence>
<dbReference type="InterPro" id="IPR003663">
    <property type="entry name" value="Sugar/inositol_transpt"/>
</dbReference>
<evidence type="ECO:0000313" key="10">
    <source>
        <dbReference type="EMBL" id="KAJ5308398.1"/>
    </source>
</evidence>
<reference evidence="10" key="1">
    <citation type="submission" date="2022-12" db="EMBL/GenBank/DDBJ databases">
        <authorList>
            <person name="Petersen C."/>
        </authorList>
    </citation>
    <scope>NUCLEOTIDE SEQUENCE</scope>
    <source>
        <strain evidence="10">IBT 21472</strain>
    </source>
</reference>
<dbReference type="GO" id="GO:0005351">
    <property type="term" value="F:carbohydrate:proton symporter activity"/>
    <property type="evidence" value="ECO:0007669"/>
    <property type="project" value="TreeGrafter"/>
</dbReference>
<comment type="subcellular location">
    <subcellularLocation>
        <location evidence="1">Membrane</location>
        <topology evidence="1">Multi-pass membrane protein</topology>
    </subcellularLocation>
</comment>
<feature type="transmembrane region" description="Helical" evidence="8">
    <location>
        <begin position="456"/>
        <end position="475"/>
    </location>
</feature>
<dbReference type="InterPro" id="IPR020846">
    <property type="entry name" value="MFS_dom"/>
</dbReference>
<dbReference type="SUPFAM" id="SSF103473">
    <property type="entry name" value="MFS general substrate transporter"/>
    <property type="match status" value="1"/>
</dbReference>
<dbReference type="PANTHER" id="PTHR48022">
    <property type="entry name" value="PLASTIDIC GLUCOSE TRANSPORTER 4"/>
    <property type="match status" value="1"/>
</dbReference>
<dbReference type="FunFam" id="1.20.1250.20:FF:000134">
    <property type="entry name" value="MFS sugar transporter protein"/>
    <property type="match status" value="1"/>
</dbReference>
<evidence type="ECO:0000256" key="1">
    <source>
        <dbReference type="ARBA" id="ARBA00004141"/>
    </source>
</evidence>
<feature type="transmembrane region" description="Helical" evidence="8">
    <location>
        <begin position="355"/>
        <end position="373"/>
    </location>
</feature>
<dbReference type="PANTHER" id="PTHR48022:SF24">
    <property type="entry name" value="HEXOSE TRANSPORTER PROTEIN (AFU_ORTHOLOGUE AFUA_8G04480)"/>
    <property type="match status" value="1"/>
</dbReference>
<comment type="similarity">
    <text evidence="2 7">Belongs to the major facilitator superfamily. Sugar transporter (TC 2.A.1.1) family.</text>
</comment>
<dbReference type="GO" id="GO:0016020">
    <property type="term" value="C:membrane"/>
    <property type="evidence" value="ECO:0007669"/>
    <property type="project" value="UniProtKB-SubCell"/>
</dbReference>
<dbReference type="InterPro" id="IPR005828">
    <property type="entry name" value="MFS_sugar_transport-like"/>
</dbReference>
<dbReference type="EMBL" id="JAPZBO010000008">
    <property type="protein sequence ID" value="KAJ5308398.1"/>
    <property type="molecule type" value="Genomic_DNA"/>
</dbReference>
<reference evidence="10" key="2">
    <citation type="journal article" date="2023" name="IMA Fungus">
        <title>Comparative genomic study of the Penicillium genus elucidates a diverse pangenome and 15 lateral gene transfer events.</title>
        <authorList>
            <person name="Petersen C."/>
            <person name="Sorensen T."/>
            <person name="Nielsen M.R."/>
            <person name="Sondergaard T.E."/>
            <person name="Sorensen J.L."/>
            <person name="Fitzpatrick D.A."/>
            <person name="Frisvad J.C."/>
            <person name="Nielsen K.L."/>
        </authorList>
    </citation>
    <scope>NUCLEOTIDE SEQUENCE</scope>
    <source>
        <strain evidence="10">IBT 21472</strain>
    </source>
</reference>
<dbReference type="Pfam" id="PF00083">
    <property type="entry name" value="Sugar_tr"/>
    <property type="match status" value="1"/>
</dbReference>
<dbReference type="InterPro" id="IPR050360">
    <property type="entry name" value="MFS_Sugar_Transporters"/>
</dbReference>
<dbReference type="PRINTS" id="PR00171">
    <property type="entry name" value="SUGRTRNSPORT"/>
</dbReference>
<feature type="transmembrane region" description="Helical" evidence="8">
    <location>
        <begin position="426"/>
        <end position="444"/>
    </location>
</feature>
<proteinExistence type="inferred from homology"/>
<name>A0A9W9PSW8_9EURO</name>
<gene>
    <name evidence="10" type="ORF">N7476_009054</name>
</gene>
<accession>A0A9W9PSW8</accession>
<dbReference type="Proteomes" id="UP001147746">
    <property type="component" value="Unassembled WGS sequence"/>
</dbReference>
<feature type="transmembrane region" description="Helical" evidence="8">
    <location>
        <begin position="330"/>
        <end position="348"/>
    </location>
</feature>
<feature type="transmembrane region" description="Helical" evidence="8">
    <location>
        <begin position="288"/>
        <end position="310"/>
    </location>
</feature>